<keyword evidence="3" id="KW-1185">Reference proteome</keyword>
<feature type="compositionally biased region" description="Polar residues" evidence="1">
    <location>
        <begin position="414"/>
        <end position="424"/>
    </location>
</feature>
<dbReference type="EMBL" id="MU032344">
    <property type="protein sequence ID" value="KAF3770272.1"/>
    <property type="molecule type" value="Genomic_DNA"/>
</dbReference>
<proteinExistence type="predicted"/>
<evidence type="ECO:0000256" key="1">
    <source>
        <dbReference type="SAM" id="MobiDB-lite"/>
    </source>
</evidence>
<dbReference type="AlphaFoldDB" id="A0A9P4YB63"/>
<feature type="region of interest" description="Disordered" evidence="1">
    <location>
        <begin position="13"/>
        <end position="94"/>
    </location>
</feature>
<dbReference type="GeneID" id="63842142"/>
<reference evidence="2" key="1">
    <citation type="journal article" date="2020" name="Phytopathology">
        <title>Genome sequence of the chestnut blight fungus Cryphonectria parasitica EP155: A fundamental resource for an archetypical invasive plant pathogen.</title>
        <authorList>
            <person name="Crouch J.A."/>
            <person name="Dawe A."/>
            <person name="Aerts A."/>
            <person name="Barry K."/>
            <person name="Churchill A.C.L."/>
            <person name="Grimwood J."/>
            <person name="Hillman B."/>
            <person name="Milgroom M.G."/>
            <person name="Pangilinan J."/>
            <person name="Smith M."/>
            <person name="Salamov A."/>
            <person name="Schmutz J."/>
            <person name="Yadav J."/>
            <person name="Grigoriev I.V."/>
            <person name="Nuss D."/>
        </authorList>
    </citation>
    <scope>NUCLEOTIDE SEQUENCE</scope>
    <source>
        <strain evidence="2">EP155</strain>
    </source>
</reference>
<feature type="region of interest" description="Disordered" evidence="1">
    <location>
        <begin position="370"/>
        <end position="424"/>
    </location>
</feature>
<comment type="caution">
    <text evidence="2">The sequence shown here is derived from an EMBL/GenBank/DDBJ whole genome shotgun (WGS) entry which is preliminary data.</text>
</comment>
<dbReference type="RefSeq" id="XP_040781233.1">
    <property type="nucleotide sequence ID" value="XM_040925013.1"/>
</dbReference>
<accession>A0A9P4YB63</accession>
<name>A0A9P4YB63_CRYP1</name>
<evidence type="ECO:0000313" key="2">
    <source>
        <dbReference type="EMBL" id="KAF3770272.1"/>
    </source>
</evidence>
<sequence length="424" mass="46336">MTPFPMRLFHRFARLRRSPSPEPPSQQTLVDDMAQDYNKTDQEVSQGQPQVPSAPPPGPARQDFHPPPGFDLNSLPATTSGNEIDDKEDSYPPPTGMIGNRPIPAEGIWPDQSIDRPQFVPRILSSMHEKCFSLSSTRVYDDTLRCDKCGCRSKLGWMYRCSHEIEARLFESIKDGNQTIQEHFDEIGEIFSQQLNPPVRGATAHQDKLSPLNEMTPSLKASYTSDQLDTILRQHEKAVDTALSDRYGRRIPPAELYPHVVDELDECKTILCPTCGCGGLGEHLSYLSIDGVLKGDIPPTAAVGFGFRAMGGRPVANAGIVKNLGLRDPKAGLLPDQNKDKKGKAVAGSVEGATETSSVAGTAVSLLTNDSKAASVESVGPKTPSDASARTHDSNENFIRFYADAEEEEDEDSTMGNNAQRDEI</sequence>
<feature type="compositionally biased region" description="Acidic residues" evidence="1">
    <location>
        <begin position="404"/>
        <end position="413"/>
    </location>
</feature>
<evidence type="ECO:0000313" key="3">
    <source>
        <dbReference type="Proteomes" id="UP000803844"/>
    </source>
</evidence>
<gene>
    <name evidence="2" type="ORF">M406DRAFT_66691</name>
</gene>
<protein>
    <submittedName>
        <fullName evidence="2">Uncharacterized protein</fullName>
    </submittedName>
</protein>
<feature type="compositionally biased region" description="Pro residues" evidence="1">
    <location>
        <begin position="52"/>
        <end position="69"/>
    </location>
</feature>
<organism evidence="2 3">
    <name type="scientific">Cryphonectria parasitica (strain ATCC 38755 / EP155)</name>
    <dbReference type="NCBI Taxonomy" id="660469"/>
    <lineage>
        <taxon>Eukaryota</taxon>
        <taxon>Fungi</taxon>
        <taxon>Dikarya</taxon>
        <taxon>Ascomycota</taxon>
        <taxon>Pezizomycotina</taxon>
        <taxon>Sordariomycetes</taxon>
        <taxon>Sordariomycetidae</taxon>
        <taxon>Diaporthales</taxon>
        <taxon>Cryphonectriaceae</taxon>
        <taxon>Cryphonectria-Endothia species complex</taxon>
        <taxon>Cryphonectria</taxon>
    </lineage>
</organism>
<dbReference type="OrthoDB" id="4776522at2759"/>
<dbReference type="Proteomes" id="UP000803844">
    <property type="component" value="Unassembled WGS sequence"/>
</dbReference>